<evidence type="ECO:0000313" key="2">
    <source>
        <dbReference type="EMBL" id="CAP55994.1"/>
    </source>
</evidence>
<keyword evidence="3" id="KW-1185">Reference proteome</keyword>
<protein>
    <submittedName>
        <fullName evidence="2">Uncharacterized protein</fullName>
    </submittedName>
</protein>
<reference evidence="2 3" key="1">
    <citation type="journal article" date="2009" name="BMC Genomics">
        <title>Complete genome sequence of the sugarcane nitrogen-fixing endophyte Gluconacetobacter diazotrophicus Pal5.</title>
        <authorList>
            <person name="Bertalan M."/>
            <person name="Albano R."/>
            <person name="Padua V."/>
            <person name="Rouws L."/>
            <person name="Rojas C."/>
            <person name="Hemerly A."/>
            <person name="Teixeira K."/>
            <person name="Schwab S."/>
            <person name="Araujo J."/>
            <person name="Oliveira A."/>
            <person name="Franca L."/>
            <person name="Magalhaes V."/>
            <person name="Alqueres S."/>
            <person name="Cardoso A."/>
            <person name="Almeida W."/>
            <person name="Loureiro M.M."/>
            <person name="Nogueira E."/>
            <person name="Cidade D."/>
            <person name="Oliveira D."/>
            <person name="Simao T."/>
            <person name="Macedo J."/>
            <person name="Valadao A."/>
            <person name="Dreschsel M."/>
            <person name="Freitas F."/>
            <person name="Vidal M."/>
            <person name="Guedes H."/>
            <person name="Rodrigues E."/>
            <person name="Meneses C."/>
            <person name="Brioso P."/>
            <person name="Pozzer L."/>
            <person name="Figueiredo D."/>
            <person name="Montano H."/>
            <person name="Junior J."/>
            <person name="Filho G."/>
            <person name="Flores V."/>
            <person name="Ferreira B."/>
            <person name="Branco A."/>
            <person name="Gonzalez P."/>
            <person name="Guillobel H."/>
            <person name="Lemos M."/>
            <person name="Seibel L."/>
            <person name="Macedo J."/>
            <person name="Alves-Ferreira M."/>
            <person name="Sachetto-Martins G."/>
            <person name="Coelho A."/>
            <person name="Santos E."/>
            <person name="Amaral G."/>
            <person name="Neves A."/>
            <person name="Pacheco A.B."/>
            <person name="Carvalho D."/>
            <person name="Lery L."/>
            <person name="Bisch P."/>
            <person name="Rossle S.C."/>
            <person name="Urmenyi T."/>
            <person name="Kruger W.V."/>
            <person name="Martins O."/>
            <person name="Baldani J.I."/>
            <person name="Ferreira P.C."/>
        </authorList>
    </citation>
    <scope>NUCLEOTIDE SEQUENCE [LARGE SCALE GENOMIC DNA]</scope>
    <source>
        <strain evidence="3">ATCC 49037 / DSM 5601 / CCUG 37298 / CIP 103539 / LMG 7603 / PAl5</strain>
    </source>
</reference>
<dbReference type="AlphaFoldDB" id="A9HK47"/>
<organism evidence="2 3">
    <name type="scientific">Gluconacetobacter diazotrophicus (strain ATCC 49037 / DSM 5601 / CCUG 37298 / CIP 103539 / LMG 7603 / PAl5)</name>
    <dbReference type="NCBI Taxonomy" id="272568"/>
    <lineage>
        <taxon>Bacteria</taxon>
        <taxon>Pseudomonadati</taxon>
        <taxon>Pseudomonadota</taxon>
        <taxon>Alphaproteobacteria</taxon>
        <taxon>Acetobacterales</taxon>
        <taxon>Acetobacteraceae</taxon>
        <taxon>Gluconacetobacter</taxon>
    </lineage>
</organism>
<gene>
    <name evidence="2" type="ordered locus">GDI2051</name>
</gene>
<name>A9HK47_GLUDA</name>
<dbReference type="KEGG" id="gdi:GDI2051"/>
<feature type="region of interest" description="Disordered" evidence="1">
    <location>
        <begin position="1"/>
        <end position="38"/>
    </location>
</feature>
<proteinExistence type="predicted"/>
<dbReference type="Proteomes" id="UP000001176">
    <property type="component" value="Chromosome"/>
</dbReference>
<sequence>MIDRNRQNPACVTPGRKFKKNSLFPKDWQSPEESAADP</sequence>
<dbReference type="EMBL" id="AM889285">
    <property type="protein sequence ID" value="CAP55994.1"/>
    <property type="molecule type" value="Genomic_DNA"/>
</dbReference>
<evidence type="ECO:0000256" key="1">
    <source>
        <dbReference type="SAM" id="MobiDB-lite"/>
    </source>
</evidence>
<accession>A9HK47</accession>
<evidence type="ECO:0000313" key="3">
    <source>
        <dbReference type="Proteomes" id="UP000001176"/>
    </source>
</evidence>